<evidence type="ECO:0000313" key="3">
    <source>
        <dbReference type="Proteomes" id="UP000294688"/>
    </source>
</evidence>
<dbReference type="EMBL" id="MK494113">
    <property type="protein sequence ID" value="QBP31058.1"/>
    <property type="molecule type" value="Genomic_DNA"/>
</dbReference>
<evidence type="ECO:0000256" key="1">
    <source>
        <dbReference type="SAM" id="MobiDB-lite"/>
    </source>
</evidence>
<evidence type="ECO:0000313" key="2">
    <source>
        <dbReference type="EMBL" id="QBP31058.1"/>
    </source>
</evidence>
<dbReference type="SMR" id="A0A482JEL3"/>
<organism evidence="2 3">
    <name type="scientific">Mycobacterium phage Refuge</name>
    <dbReference type="NCBI Taxonomy" id="2517967"/>
    <lineage>
        <taxon>Viruses</taxon>
        <taxon>Duplodnaviria</taxon>
        <taxon>Heunggongvirae</taxon>
        <taxon>Uroviricota</taxon>
        <taxon>Caudoviricetes</taxon>
        <taxon>Refugevirus</taxon>
        <taxon>Refugevirus refuge</taxon>
    </lineage>
</organism>
<dbReference type="Proteomes" id="UP000294688">
    <property type="component" value="Segment"/>
</dbReference>
<reference evidence="2 3" key="1">
    <citation type="submission" date="2019-02" db="EMBL/GenBank/DDBJ databases">
        <authorList>
            <person name="Borges K.M."/>
            <person name="Daniels K.G."/>
            <person name="Guerrette L.R."/>
            <person name="Hannigan S.R."/>
            <person name="Hodsdon B.M."/>
            <person name="Krystek B.N."/>
            <person name="Paluszek M.C."/>
            <person name="Pettit J.E."/>
            <person name="Riccardi S.G."/>
            <person name="Rossignol A."/>
            <person name="Verrell S.C."/>
            <person name="Divens A.M."/>
            <person name="Garlena R.A."/>
            <person name="Russell D.A."/>
            <person name="Pope W.H."/>
            <person name="Jacobs-Sera D."/>
            <person name="Hatfull G.F."/>
        </authorList>
    </citation>
    <scope>NUCLEOTIDE SEQUENCE [LARGE SCALE GENOMIC DNA]</scope>
</reference>
<gene>
    <name evidence="2" type="primary">39</name>
    <name evidence="2" type="ORF">SEA_REFUGE_39</name>
</gene>
<dbReference type="SUPFAM" id="SSF47598">
    <property type="entry name" value="Ribbon-helix-helix"/>
    <property type="match status" value="1"/>
</dbReference>
<protein>
    <submittedName>
        <fullName evidence="2">ParB-like dsDNA partitioning protein</fullName>
    </submittedName>
</protein>
<dbReference type="KEGG" id="vg:64871354"/>
<dbReference type="RefSeq" id="YP_010061736.1">
    <property type="nucleotide sequence ID" value="NC_054786.1"/>
</dbReference>
<feature type="region of interest" description="Disordered" evidence="1">
    <location>
        <begin position="1"/>
        <end position="20"/>
    </location>
</feature>
<keyword evidence="3" id="KW-1185">Reference proteome</keyword>
<proteinExistence type="predicted"/>
<sequence length="75" mass="8248">MAELRPEVLGPRAAQPTKKAADILKQGSSLKRVTVYLPDESLRWLKLQAVEQGTNVSALITGMVNARMTLERQGD</sequence>
<dbReference type="GO" id="GO:0006355">
    <property type="term" value="P:regulation of DNA-templated transcription"/>
    <property type="evidence" value="ECO:0007669"/>
    <property type="project" value="InterPro"/>
</dbReference>
<dbReference type="GeneID" id="64871354"/>
<accession>A0A482JEL3</accession>
<name>A0A482JEL3_9CAUD</name>
<dbReference type="InterPro" id="IPR010985">
    <property type="entry name" value="Ribbon_hlx_hlx"/>
</dbReference>